<evidence type="ECO:0000256" key="8">
    <source>
        <dbReference type="SAM" id="MobiDB-lite"/>
    </source>
</evidence>
<comment type="caution">
    <text evidence="7">Lacks conserved residue(s) required for the propagation of feature annotation.</text>
</comment>
<keyword evidence="9" id="KW-1133">Transmembrane helix</keyword>
<comment type="subcellular location">
    <subcellularLocation>
        <location evidence="1">Secreted</location>
    </subcellularLocation>
</comment>
<evidence type="ECO:0000313" key="12">
    <source>
        <dbReference type="Proteomes" id="UP001652642"/>
    </source>
</evidence>
<dbReference type="SMART" id="SM00202">
    <property type="entry name" value="SR"/>
    <property type="match status" value="2"/>
</dbReference>
<evidence type="ECO:0000256" key="9">
    <source>
        <dbReference type="SAM" id="Phobius"/>
    </source>
</evidence>
<dbReference type="RefSeq" id="XP_072841585.1">
    <property type="nucleotide sequence ID" value="XM_072985484.1"/>
</dbReference>
<dbReference type="Proteomes" id="UP001652642">
    <property type="component" value="Chromosome 1"/>
</dbReference>
<feature type="region of interest" description="Disordered" evidence="8">
    <location>
        <begin position="434"/>
        <end position="453"/>
    </location>
</feature>
<keyword evidence="6" id="KW-0325">Glycoprotein</keyword>
<protein>
    <submittedName>
        <fullName evidence="13">T-cell differentiation antigen CD6 isoform X1</fullName>
    </submittedName>
</protein>
<reference evidence="12" key="1">
    <citation type="submission" date="2025-05" db="UniProtKB">
        <authorList>
            <consortium name="RefSeq"/>
        </authorList>
    </citation>
    <scope>NUCLEOTIDE SEQUENCE [LARGE SCALE GENOMIC DNA]</scope>
</reference>
<keyword evidence="5 7" id="KW-1015">Disulfide bond</keyword>
<dbReference type="SUPFAM" id="SSF56487">
    <property type="entry name" value="SRCR-like"/>
    <property type="match status" value="2"/>
</dbReference>
<feature type="disulfide bond" evidence="7">
    <location>
        <begin position="116"/>
        <end position="126"/>
    </location>
</feature>
<keyword evidence="3 10" id="KW-0732">Signal</keyword>
<proteinExistence type="predicted"/>
<keyword evidence="9" id="KW-0472">Membrane</keyword>
<dbReference type="PANTHER" id="PTHR48071">
    <property type="entry name" value="SRCR DOMAIN-CONTAINING PROTEIN"/>
    <property type="match status" value="1"/>
</dbReference>
<reference evidence="13" key="2">
    <citation type="submission" date="2025-08" db="UniProtKB">
        <authorList>
            <consortium name="RefSeq"/>
        </authorList>
    </citation>
    <scope>IDENTIFICATION</scope>
</reference>
<keyword evidence="4" id="KW-0677">Repeat</keyword>
<organism evidence="12 13">
    <name type="scientific">Pogona vitticeps</name>
    <name type="common">central bearded dragon</name>
    <dbReference type="NCBI Taxonomy" id="103695"/>
    <lineage>
        <taxon>Eukaryota</taxon>
        <taxon>Metazoa</taxon>
        <taxon>Chordata</taxon>
        <taxon>Craniata</taxon>
        <taxon>Vertebrata</taxon>
        <taxon>Euteleostomi</taxon>
        <taxon>Lepidosauria</taxon>
        <taxon>Squamata</taxon>
        <taxon>Bifurcata</taxon>
        <taxon>Unidentata</taxon>
        <taxon>Episquamata</taxon>
        <taxon>Toxicofera</taxon>
        <taxon>Iguania</taxon>
        <taxon>Acrodonta</taxon>
        <taxon>Agamidae</taxon>
        <taxon>Amphibolurinae</taxon>
        <taxon>Pogona</taxon>
    </lineage>
</organism>
<dbReference type="InterPro" id="IPR036772">
    <property type="entry name" value="SRCR-like_dom_sf"/>
</dbReference>
<evidence type="ECO:0000256" key="2">
    <source>
        <dbReference type="ARBA" id="ARBA00022525"/>
    </source>
</evidence>
<evidence type="ECO:0000256" key="1">
    <source>
        <dbReference type="ARBA" id="ARBA00004613"/>
    </source>
</evidence>
<feature type="disulfide bond" evidence="7">
    <location>
        <begin position="216"/>
        <end position="226"/>
    </location>
</feature>
<feature type="region of interest" description="Disordered" evidence="8">
    <location>
        <begin position="489"/>
        <end position="509"/>
    </location>
</feature>
<evidence type="ECO:0000256" key="3">
    <source>
        <dbReference type="ARBA" id="ARBA00022729"/>
    </source>
</evidence>
<keyword evidence="12" id="KW-1185">Reference proteome</keyword>
<evidence type="ECO:0000313" key="13">
    <source>
        <dbReference type="RefSeq" id="XP_072841585.1"/>
    </source>
</evidence>
<feature type="transmembrane region" description="Helical" evidence="9">
    <location>
        <begin position="289"/>
        <end position="314"/>
    </location>
</feature>
<evidence type="ECO:0000259" key="11">
    <source>
        <dbReference type="PROSITE" id="PS50287"/>
    </source>
</evidence>
<dbReference type="Gene3D" id="3.10.250.10">
    <property type="entry name" value="SRCR-like domain"/>
    <property type="match status" value="2"/>
</dbReference>
<dbReference type="InterPro" id="IPR001190">
    <property type="entry name" value="SRCR"/>
</dbReference>
<dbReference type="PANTHER" id="PTHR48071:SF15">
    <property type="entry name" value="SRCR DOMAIN-CONTAINING PROTEIN"/>
    <property type="match status" value="1"/>
</dbReference>
<keyword evidence="9" id="KW-0812">Transmembrane</keyword>
<evidence type="ECO:0000256" key="6">
    <source>
        <dbReference type="ARBA" id="ARBA00023180"/>
    </source>
</evidence>
<feature type="chain" id="PRO_5045979033" evidence="10">
    <location>
        <begin position="23"/>
        <end position="509"/>
    </location>
</feature>
<evidence type="ECO:0000256" key="4">
    <source>
        <dbReference type="ARBA" id="ARBA00022737"/>
    </source>
</evidence>
<dbReference type="PROSITE" id="PS50287">
    <property type="entry name" value="SRCR_2"/>
    <property type="match status" value="2"/>
</dbReference>
<feature type="region of interest" description="Disordered" evidence="8">
    <location>
        <begin position="365"/>
        <end position="386"/>
    </location>
</feature>
<gene>
    <name evidence="13" type="primary">CD6</name>
</gene>
<dbReference type="Pfam" id="PF00530">
    <property type="entry name" value="SRCR"/>
    <property type="match status" value="2"/>
</dbReference>
<dbReference type="PRINTS" id="PR00258">
    <property type="entry name" value="SPERACTRCPTR"/>
</dbReference>
<feature type="domain" description="SRCR" evidence="11">
    <location>
        <begin position="47"/>
        <end position="145"/>
    </location>
</feature>
<sequence>MDLLLDVILMALSLTAVRKVHAKPTNPPAFGNSSQESTTAIPEAQKLRLMDGIDKCSGRVELEYNGTWGTVCDDNWDLADAEVVCQQLKCGSALQALNASYFHKGTGPIHLDEVKCSGNESYLWDCPSEKNHDCGHKEDASVICSEHQAWRLSGGLDACAGRVEVYYRGVWNTVCDSSWYQDEANVLCHSLGCSDKALVPKMPFNHTLLGKMYYECYGHEDSLDNCVWHYNKATLCDHFSAAGVICNNDSLGLRNVTAPVTETVTPISRLPTLGLTNPEKWDVGPSYHMLQILCLVLGLLLFLAILAPVIIILLNRHRKNGTFDCTVSSASISASAPMTHNQQLVATTGGNNDYREIPTVFSKEEVTATRPTPVSEDSESDYEPYDFNHKPPVALSTFYNSLRHRVSDENLPPCNFAMPSVHEKDESRHVAWEDNLQKESTAEDSDSTSSGDADWYENIQKAEQQENYPGSEPSFGGLTTTFSRPFVNCEAGPGNGSFNSSDYDDMMWS</sequence>
<feature type="signal peptide" evidence="10">
    <location>
        <begin position="1"/>
        <end position="22"/>
    </location>
</feature>
<name>A0ABM5F865_9SAUR</name>
<accession>A0ABM5F865</accession>
<dbReference type="GeneID" id="110078374"/>
<evidence type="ECO:0000256" key="7">
    <source>
        <dbReference type="PROSITE-ProRule" id="PRU00196"/>
    </source>
</evidence>
<feature type="domain" description="SRCR" evidence="11">
    <location>
        <begin position="150"/>
        <end position="247"/>
    </location>
</feature>
<evidence type="ECO:0000256" key="5">
    <source>
        <dbReference type="ARBA" id="ARBA00023157"/>
    </source>
</evidence>
<keyword evidence="2" id="KW-0964">Secreted</keyword>
<evidence type="ECO:0000256" key="10">
    <source>
        <dbReference type="SAM" id="SignalP"/>
    </source>
</evidence>